<evidence type="ECO:0000313" key="18">
    <source>
        <dbReference type="Proteomes" id="UP000016943"/>
    </source>
</evidence>
<dbReference type="SMART" id="SM00899">
    <property type="entry name" value="FeoA"/>
    <property type="match status" value="1"/>
</dbReference>
<keyword evidence="8" id="KW-0805">Transcription regulation</keyword>
<dbReference type="eggNOG" id="COG1321">
    <property type="taxonomic scope" value="Bacteria"/>
</dbReference>
<dbReference type="InterPro" id="IPR007167">
    <property type="entry name" value="Fe-transptr_FeoA-like"/>
</dbReference>
<evidence type="ECO:0000256" key="11">
    <source>
        <dbReference type="ARBA" id="ARBA00023163"/>
    </source>
</evidence>
<dbReference type="Pfam" id="PF02742">
    <property type="entry name" value="Fe_dep_repr_C"/>
    <property type="match status" value="1"/>
</dbReference>
<sequence length="235" mass="25948">MHIQSLSQKTQDYLKVIWEICERTETPASNSAIADALEEKNSTVSEAIKRLRAQKLVEHKPYQGVTLTEEGASLAVAMVRRHRLIEMFLCDTLGYTWDEVHDEAEILEHAVSDTFLDRVDTLLGHPHRDPHGDPIPRADGTIDIVGIRDLSSVNIGESATVERIRDRDPELLRYLAQRGILPGVTISVVDTPHSSLKMLKVAGADEPVALADSQSCAIVVSSQKNQAAATPRTQQ</sequence>
<dbReference type="Gene3D" id="1.10.60.10">
    <property type="entry name" value="Iron dependent repressor, metal binding and dimerisation domain"/>
    <property type="match status" value="1"/>
</dbReference>
<evidence type="ECO:0000256" key="2">
    <source>
        <dbReference type="ARBA" id="ARBA00007871"/>
    </source>
</evidence>
<keyword evidence="18" id="KW-1185">Reference proteome</keyword>
<dbReference type="GO" id="GO:0046914">
    <property type="term" value="F:transition metal ion binding"/>
    <property type="evidence" value="ECO:0007669"/>
    <property type="project" value="InterPro"/>
</dbReference>
<dbReference type="Gene3D" id="1.10.10.10">
    <property type="entry name" value="Winged helix-like DNA-binding domain superfamily/Winged helix DNA-binding domain"/>
    <property type="match status" value="1"/>
</dbReference>
<evidence type="ECO:0000256" key="15">
    <source>
        <dbReference type="ARBA" id="ARBA00033329"/>
    </source>
</evidence>
<keyword evidence="10" id="KW-0010">Activator</keyword>
<evidence type="ECO:0000256" key="5">
    <source>
        <dbReference type="ARBA" id="ARBA00022490"/>
    </source>
</evidence>
<dbReference type="InterPro" id="IPR008988">
    <property type="entry name" value="Transcriptional_repressor_C"/>
</dbReference>
<keyword evidence="6" id="KW-0678">Repressor</keyword>
<dbReference type="InterPro" id="IPR050536">
    <property type="entry name" value="DtxR_MntR_Metal-Reg"/>
</dbReference>
<evidence type="ECO:0000259" key="16">
    <source>
        <dbReference type="PROSITE" id="PS50944"/>
    </source>
</evidence>
<dbReference type="PATRIC" id="fig|1348662.3.peg.1565"/>
<evidence type="ECO:0000256" key="6">
    <source>
        <dbReference type="ARBA" id="ARBA00022491"/>
    </source>
</evidence>
<evidence type="ECO:0000256" key="14">
    <source>
        <dbReference type="ARBA" id="ARBA00032618"/>
    </source>
</evidence>
<dbReference type="PANTHER" id="PTHR33238">
    <property type="entry name" value="IRON (METAL) DEPENDENT REPRESSOR, DTXR FAMILY"/>
    <property type="match status" value="1"/>
</dbReference>
<protein>
    <recommendedName>
        <fullName evidence="4">Diphtheria toxin repressor</fullName>
    </recommendedName>
    <alternativeName>
        <fullName evidence="14">Iron-dependent diphtheria tox regulatory element</fullName>
    </alternativeName>
    <alternativeName>
        <fullName evidence="13">Manganese transport regulator</fullName>
    </alternativeName>
    <alternativeName>
        <fullName evidence="15">Tox regulatory factor</fullName>
    </alternativeName>
</protein>
<dbReference type="Gene3D" id="2.30.30.90">
    <property type="match status" value="1"/>
</dbReference>
<reference evidence="17 18" key="1">
    <citation type="journal article" date="2013" name="Genome Announc.">
        <title>Whole-Genome Sequence of the Clinical Strain Corynebacterium argentoratense DSM 44202, Isolated from a Human Throat Specimen.</title>
        <authorList>
            <person name="Bomholt C."/>
            <person name="Glaub A."/>
            <person name="Gravermann K."/>
            <person name="Albersmeier A."/>
            <person name="Brinkrolf K."/>
            <person name="Ruckert C."/>
            <person name="Tauch A."/>
        </authorList>
    </citation>
    <scope>NUCLEOTIDE SEQUENCE [LARGE SCALE GENOMIC DNA]</scope>
    <source>
        <strain evidence="17">DSM 44202</strain>
    </source>
</reference>
<dbReference type="SMART" id="SM00529">
    <property type="entry name" value="HTH_DTXR"/>
    <property type="match status" value="1"/>
</dbReference>
<dbReference type="InterPro" id="IPR022689">
    <property type="entry name" value="Iron_dep_repressor"/>
</dbReference>
<proteinExistence type="inferred from homology"/>
<dbReference type="InterPro" id="IPR022687">
    <property type="entry name" value="HTH_DTXR"/>
</dbReference>
<dbReference type="GO" id="GO:0046983">
    <property type="term" value="F:protein dimerization activity"/>
    <property type="evidence" value="ECO:0007669"/>
    <property type="project" value="InterPro"/>
</dbReference>
<dbReference type="GO" id="GO:0045892">
    <property type="term" value="P:negative regulation of DNA-templated transcription"/>
    <property type="evidence" value="ECO:0007669"/>
    <property type="project" value="TreeGrafter"/>
</dbReference>
<dbReference type="SUPFAM" id="SSF50037">
    <property type="entry name" value="C-terminal domain of transcriptional repressors"/>
    <property type="match status" value="1"/>
</dbReference>
<dbReference type="FunFam" id="1.10.60.10:FF:000004">
    <property type="entry name" value="DtxR family transcriptional regulator"/>
    <property type="match status" value="1"/>
</dbReference>
<accession>U3GW01</accession>
<dbReference type="STRING" id="1348662.CARG_07915"/>
<name>U3GW01_9CORY</name>
<dbReference type="InterPro" id="IPR001367">
    <property type="entry name" value="Fe_dep_repressor"/>
</dbReference>
<evidence type="ECO:0000256" key="10">
    <source>
        <dbReference type="ARBA" id="ARBA00023159"/>
    </source>
</evidence>
<dbReference type="SUPFAM" id="SSF46785">
    <property type="entry name" value="Winged helix' DNA-binding domain"/>
    <property type="match status" value="1"/>
</dbReference>
<dbReference type="GeneID" id="78250330"/>
<dbReference type="InterPro" id="IPR036421">
    <property type="entry name" value="Fe_dep_repressor_sf"/>
</dbReference>
<comment type="subunit">
    <text evidence="3">Homodimer.</text>
</comment>
<dbReference type="RefSeq" id="WP_021012090.1">
    <property type="nucleotide sequence ID" value="NC_022198.1"/>
</dbReference>
<keyword evidence="7" id="KW-0408">Iron</keyword>
<dbReference type="HOGENOM" id="CLU_069532_0_2_11"/>
<evidence type="ECO:0000256" key="9">
    <source>
        <dbReference type="ARBA" id="ARBA00023125"/>
    </source>
</evidence>
<dbReference type="InterPro" id="IPR038157">
    <property type="entry name" value="FeoA_core_dom"/>
</dbReference>
<comment type="subcellular location">
    <subcellularLocation>
        <location evidence="1">Cytoplasm</location>
    </subcellularLocation>
</comment>
<dbReference type="PANTHER" id="PTHR33238:SF11">
    <property type="entry name" value="TRANSCRIPTIONAL REGULATOR MNTR"/>
    <property type="match status" value="1"/>
</dbReference>
<evidence type="ECO:0000256" key="3">
    <source>
        <dbReference type="ARBA" id="ARBA00011738"/>
    </source>
</evidence>
<dbReference type="EMBL" id="CP006365">
    <property type="protein sequence ID" value="AGU15700.1"/>
    <property type="molecule type" value="Genomic_DNA"/>
</dbReference>
<dbReference type="Pfam" id="PF01325">
    <property type="entry name" value="Fe_dep_repress"/>
    <property type="match status" value="1"/>
</dbReference>
<keyword evidence="9" id="KW-0238">DNA-binding</keyword>
<keyword evidence="12" id="KW-0464">Manganese</keyword>
<organism evidence="17 18">
    <name type="scientific">Corynebacterium argentoratense DSM 44202</name>
    <dbReference type="NCBI Taxonomy" id="1348662"/>
    <lineage>
        <taxon>Bacteria</taxon>
        <taxon>Bacillati</taxon>
        <taxon>Actinomycetota</taxon>
        <taxon>Actinomycetes</taxon>
        <taxon>Mycobacteriales</taxon>
        <taxon>Corynebacteriaceae</taxon>
        <taxon>Corynebacterium</taxon>
    </lineage>
</organism>
<comment type="similarity">
    <text evidence="2">Belongs to the DtxR/MntR family.</text>
</comment>
<evidence type="ECO:0000256" key="7">
    <source>
        <dbReference type="ARBA" id="ARBA00023004"/>
    </source>
</evidence>
<dbReference type="GO" id="GO:0003700">
    <property type="term" value="F:DNA-binding transcription factor activity"/>
    <property type="evidence" value="ECO:0007669"/>
    <property type="project" value="InterPro"/>
</dbReference>
<dbReference type="OrthoDB" id="9791355at2"/>
<evidence type="ECO:0000256" key="8">
    <source>
        <dbReference type="ARBA" id="ARBA00023015"/>
    </source>
</evidence>
<dbReference type="KEGG" id="caz:CARG_07915"/>
<evidence type="ECO:0000256" key="12">
    <source>
        <dbReference type="ARBA" id="ARBA00023211"/>
    </source>
</evidence>
<dbReference type="AlphaFoldDB" id="U3GW01"/>
<dbReference type="SUPFAM" id="SSF47979">
    <property type="entry name" value="Iron-dependent repressor protein, dimerization domain"/>
    <property type="match status" value="1"/>
</dbReference>
<dbReference type="GO" id="GO:0003677">
    <property type="term" value="F:DNA binding"/>
    <property type="evidence" value="ECO:0007669"/>
    <property type="project" value="UniProtKB-KW"/>
</dbReference>
<evidence type="ECO:0000256" key="13">
    <source>
        <dbReference type="ARBA" id="ARBA00032593"/>
    </source>
</evidence>
<dbReference type="InterPro" id="IPR036388">
    <property type="entry name" value="WH-like_DNA-bd_sf"/>
</dbReference>
<dbReference type="Pfam" id="PF04023">
    <property type="entry name" value="FeoA"/>
    <property type="match status" value="1"/>
</dbReference>
<feature type="domain" description="HTH dtxR-type" evidence="16">
    <location>
        <begin position="6"/>
        <end position="68"/>
    </location>
</feature>
<dbReference type="InterPro" id="IPR036390">
    <property type="entry name" value="WH_DNA-bd_sf"/>
</dbReference>
<keyword evidence="11" id="KW-0804">Transcription</keyword>
<keyword evidence="5" id="KW-0963">Cytoplasm</keyword>
<evidence type="ECO:0000256" key="1">
    <source>
        <dbReference type="ARBA" id="ARBA00004496"/>
    </source>
</evidence>
<evidence type="ECO:0000313" key="17">
    <source>
        <dbReference type="EMBL" id="AGU15700.1"/>
    </source>
</evidence>
<gene>
    <name evidence="17" type="ORF">CARG_07915</name>
</gene>
<dbReference type="Proteomes" id="UP000016943">
    <property type="component" value="Chromosome"/>
</dbReference>
<dbReference type="GO" id="GO:0005737">
    <property type="term" value="C:cytoplasm"/>
    <property type="evidence" value="ECO:0007669"/>
    <property type="project" value="UniProtKB-SubCell"/>
</dbReference>
<evidence type="ECO:0000256" key="4">
    <source>
        <dbReference type="ARBA" id="ARBA00016140"/>
    </source>
</evidence>
<dbReference type="PROSITE" id="PS50944">
    <property type="entry name" value="HTH_DTXR"/>
    <property type="match status" value="1"/>
</dbReference>